<dbReference type="Pfam" id="PF01406">
    <property type="entry name" value="tRNA-synt_1e"/>
    <property type="match status" value="1"/>
</dbReference>
<comment type="subcellular location">
    <subcellularLocation>
        <location evidence="1 13">Cytoplasm</location>
    </subcellularLocation>
</comment>
<dbReference type="Pfam" id="PF23493">
    <property type="entry name" value="CysS_C"/>
    <property type="match status" value="1"/>
</dbReference>
<evidence type="ECO:0000256" key="7">
    <source>
        <dbReference type="ARBA" id="ARBA00022741"/>
    </source>
</evidence>
<dbReference type="Proteomes" id="UP000268469">
    <property type="component" value="Unassembled WGS sequence"/>
</dbReference>
<evidence type="ECO:0000256" key="11">
    <source>
        <dbReference type="ARBA" id="ARBA00023146"/>
    </source>
</evidence>
<dbReference type="PANTHER" id="PTHR10890:SF3">
    <property type="entry name" value="CYSTEINE--TRNA LIGASE, CYTOPLASMIC"/>
    <property type="match status" value="1"/>
</dbReference>
<dbReference type="InterPro" id="IPR032678">
    <property type="entry name" value="tRNA-synt_1_cat_dom"/>
</dbReference>
<dbReference type="SUPFAM" id="SSF47323">
    <property type="entry name" value="Anticodon-binding domain of a subclass of class I aminoacyl-tRNA synthetases"/>
    <property type="match status" value="1"/>
</dbReference>
<keyword evidence="7 13" id="KW-0547">Nucleotide-binding</keyword>
<dbReference type="EC" id="6.1.1.16" evidence="13"/>
<dbReference type="AlphaFoldDB" id="A0A660SEM2"/>
<evidence type="ECO:0000256" key="5">
    <source>
        <dbReference type="ARBA" id="ARBA00022598"/>
    </source>
</evidence>
<reference evidence="15 16" key="1">
    <citation type="submission" date="2018-06" db="EMBL/GenBank/DDBJ databases">
        <title>Extensive metabolic versatility and redundancy in microbially diverse, dynamic hydrothermal sediments.</title>
        <authorList>
            <person name="Dombrowski N."/>
            <person name="Teske A."/>
            <person name="Baker B.J."/>
        </authorList>
    </citation>
    <scope>NUCLEOTIDE SEQUENCE [LARGE SCALE GENOMIC DNA]</scope>
    <source>
        <strain evidence="15">B36_G15</strain>
    </source>
</reference>
<proteinExistence type="inferred from homology"/>
<accession>A0A660SEM2</accession>
<dbReference type="GO" id="GO:0004817">
    <property type="term" value="F:cysteine-tRNA ligase activity"/>
    <property type="evidence" value="ECO:0007669"/>
    <property type="project" value="UniProtKB-UniRule"/>
</dbReference>
<keyword evidence="11 13" id="KW-0030">Aminoacyl-tRNA synthetase</keyword>
<keyword evidence="5 13" id="KW-0436">Ligase</keyword>
<evidence type="ECO:0000259" key="14">
    <source>
        <dbReference type="SMART" id="SM00840"/>
    </source>
</evidence>
<keyword evidence="8 13" id="KW-0862">Zinc</keyword>
<feature type="binding site" evidence="13">
    <location>
        <position position="206"/>
    </location>
    <ligand>
        <name>Zn(2+)</name>
        <dbReference type="ChEBI" id="CHEBI:29105"/>
    </ligand>
</feature>
<keyword evidence="4 13" id="KW-0963">Cytoplasm</keyword>
<feature type="binding site" evidence="13">
    <location>
        <position position="231"/>
    </location>
    <ligand>
        <name>Zn(2+)</name>
        <dbReference type="ChEBI" id="CHEBI:29105"/>
    </ligand>
</feature>
<dbReference type="Gene3D" id="3.40.50.620">
    <property type="entry name" value="HUPs"/>
    <property type="match status" value="1"/>
</dbReference>
<comment type="subunit">
    <text evidence="3 13">Monomer.</text>
</comment>
<feature type="short sequence motif" description="'KMSKS' region" evidence="13">
    <location>
        <begin position="263"/>
        <end position="267"/>
    </location>
</feature>
<evidence type="ECO:0000256" key="3">
    <source>
        <dbReference type="ARBA" id="ARBA00011245"/>
    </source>
</evidence>
<comment type="similarity">
    <text evidence="2 13">Belongs to the class-I aminoacyl-tRNA synthetase family.</text>
</comment>
<dbReference type="InterPro" id="IPR014729">
    <property type="entry name" value="Rossmann-like_a/b/a_fold"/>
</dbReference>
<dbReference type="Pfam" id="PF09190">
    <property type="entry name" value="DALR_2"/>
    <property type="match status" value="1"/>
</dbReference>
<evidence type="ECO:0000256" key="2">
    <source>
        <dbReference type="ARBA" id="ARBA00005594"/>
    </source>
</evidence>
<dbReference type="InterPro" id="IPR015803">
    <property type="entry name" value="Cys-tRNA-ligase"/>
</dbReference>
<comment type="cofactor">
    <cofactor evidence="13">
        <name>Zn(2+)</name>
        <dbReference type="ChEBI" id="CHEBI:29105"/>
    </cofactor>
    <text evidence="13">Binds 1 zinc ion per subunit.</text>
</comment>
<dbReference type="SUPFAM" id="SSF52374">
    <property type="entry name" value="Nucleotidylyl transferase"/>
    <property type="match status" value="1"/>
</dbReference>
<dbReference type="GO" id="GO:0005524">
    <property type="term" value="F:ATP binding"/>
    <property type="evidence" value="ECO:0007669"/>
    <property type="project" value="UniProtKB-UniRule"/>
</dbReference>
<comment type="caution">
    <text evidence="15">The sequence shown here is derived from an EMBL/GenBank/DDBJ whole genome shotgun (WGS) entry which is preliminary data.</text>
</comment>
<dbReference type="HAMAP" id="MF_00041">
    <property type="entry name" value="Cys_tRNA_synth"/>
    <property type="match status" value="1"/>
</dbReference>
<dbReference type="FunFam" id="3.40.50.620:FF:000130">
    <property type="entry name" value="Cysteine--tRNA ligase"/>
    <property type="match status" value="1"/>
</dbReference>
<evidence type="ECO:0000256" key="9">
    <source>
        <dbReference type="ARBA" id="ARBA00022840"/>
    </source>
</evidence>
<feature type="short sequence motif" description="'HIGH' region" evidence="13">
    <location>
        <begin position="28"/>
        <end position="38"/>
    </location>
</feature>
<evidence type="ECO:0000256" key="10">
    <source>
        <dbReference type="ARBA" id="ARBA00022917"/>
    </source>
</evidence>
<dbReference type="GO" id="GO:0005829">
    <property type="term" value="C:cytosol"/>
    <property type="evidence" value="ECO:0007669"/>
    <property type="project" value="TreeGrafter"/>
</dbReference>
<feature type="domain" description="Cysteinyl-tRNA synthetase class Ia DALR" evidence="14">
    <location>
        <begin position="335"/>
        <end position="391"/>
    </location>
</feature>
<evidence type="ECO:0000256" key="12">
    <source>
        <dbReference type="ARBA" id="ARBA00047398"/>
    </source>
</evidence>
<dbReference type="InterPro" id="IPR024909">
    <property type="entry name" value="Cys-tRNA/MSH_ligase"/>
</dbReference>
<evidence type="ECO:0000256" key="6">
    <source>
        <dbReference type="ARBA" id="ARBA00022723"/>
    </source>
</evidence>
<organism evidence="15 16">
    <name type="scientific">candidate division WOR-3 bacterium</name>
    <dbReference type="NCBI Taxonomy" id="2052148"/>
    <lineage>
        <taxon>Bacteria</taxon>
        <taxon>Bacteria division WOR-3</taxon>
    </lineage>
</organism>
<comment type="catalytic activity">
    <reaction evidence="12 13">
        <text>tRNA(Cys) + L-cysteine + ATP = L-cysteinyl-tRNA(Cys) + AMP + diphosphate</text>
        <dbReference type="Rhea" id="RHEA:17773"/>
        <dbReference type="Rhea" id="RHEA-COMP:9661"/>
        <dbReference type="Rhea" id="RHEA-COMP:9679"/>
        <dbReference type="ChEBI" id="CHEBI:30616"/>
        <dbReference type="ChEBI" id="CHEBI:33019"/>
        <dbReference type="ChEBI" id="CHEBI:35235"/>
        <dbReference type="ChEBI" id="CHEBI:78442"/>
        <dbReference type="ChEBI" id="CHEBI:78517"/>
        <dbReference type="ChEBI" id="CHEBI:456215"/>
        <dbReference type="EC" id="6.1.1.16"/>
    </reaction>
</comment>
<name>A0A660SEM2_UNCW3</name>
<dbReference type="SMART" id="SM00840">
    <property type="entry name" value="DALR_2"/>
    <property type="match status" value="1"/>
</dbReference>
<feature type="binding site" evidence="13">
    <location>
        <position position="26"/>
    </location>
    <ligand>
        <name>Zn(2+)</name>
        <dbReference type="ChEBI" id="CHEBI:29105"/>
    </ligand>
</feature>
<dbReference type="InterPro" id="IPR015273">
    <property type="entry name" value="Cys-tRNA-synt_Ia_DALR"/>
</dbReference>
<dbReference type="NCBIfam" id="TIGR00435">
    <property type="entry name" value="cysS"/>
    <property type="match status" value="1"/>
</dbReference>
<feature type="binding site" evidence="13">
    <location>
        <position position="266"/>
    </location>
    <ligand>
        <name>ATP</name>
        <dbReference type="ChEBI" id="CHEBI:30616"/>
    </ligand>
</feature>
<evidence type="ECO:0000256" key="8">
    <source>
        <dbReference type="ARBA" id="ARBA00022833"/>
    </source>
</evidence>
<evidence type="ECO:0000313" key="16">
    <source>
        <dbReference type="Proteomes" id="UP000268469"/>
    </source>
</evidence>
<evidence type="ECO:0000256" key="1">
    <source>
        <dbReference type="ARBA" id="ARBA00004496"/>
    </source>
</evidence>
<keyword evidence="9 13" id="KW-0067">ATP-binding</keyword>
<dbReference type="InterPro" id="IPR056411">
    <property type="entry name" value="CysS_C"/>
</dbReference>
<evidence type="ECO:0000256" key="13">
    <source>
        <dbReference type="HAMAP-Rule" id="MF_00041"/>
    </source>
</evidence>
<dbReference type="PANTHER" id="PTHR10890">
    <property type="entry name" value="CYSTEINYL-TRNA SYNTHETASE"/>
    <property type="match status" value="1"/>
</dbReference>
<evidence type="ECO:0000256" key="4">
    <source>
        <dbReference type="ARBA" id="ARBA00022490"/>
    </source>
</evidence>
<feature type="binding site" evidence="13">
    <location>
        <position position="235"/>
    </location>
    <ligand>
        <name>Zn(2+)</name>
        <dbReference type="ChEBI" id="CHEBI:29105"/>
    </ligand>
</feature>
<gene>
    <name evidence="13" type="primary">cysS</name>
    <name evidence="15" type="ORF">DRP53_08850</name>
</gene>
<keyword evidence="6 13" id="KW-0479">Metal-binding</keyword>
<dbReference type="EMBL" id="QNBE01000098">
    <property type="protein sequence ID" value="RKX69225.1"/>
    <property type="molecule type" value="Genomic_DNA"/>
</dbReference>
<dbReference type="GO" id="GO:0006423">
    <property type="term" value="P:cysteinyl-tRNA aminoacylation"/>
    <property type="evidence" value="ECO:0007669"/>
    <property type="project" value="UniProtKB-UniRule"/>
</dbReference>
<evidence type="ECO:0000313" key="15">
    <source>
        <dbReference type="EMBL" id="RKX69225.1"/>
    </source>
</evidence>
<dbReference type="PRINTS" id="PR00983">
    <property type="entry name" value="TRNASYNTHCYS"/>
</dbReference>
<keyword evidence="10 13" id="KW-0648">Protein biosynthesis</keyword>
<dbReference type="InterPro" id="IPR009080">
    <property type="entry name" value="tRNAsynth_Ia_anticodon-bd"/>
</dbReference>
<dbReference type="Gene3D" id="1.20.120.1910">
    <property type="entry name" value="Cysteine-tRNA ligase, C-terminal anti-codon recognition domain"/>
    <property type="match status" value="1"/>
</dbReference>
<sequence length="445" mass="51746">MRLKNTLTNIKEEFQPLGDRVGIYTCGMTVQTIPHIGHMKTFITADVLKRYLIFKGYQVTHVTNFTDIDDKIIIKAKESGEDWRALAQRNIDIFFKVSDHLNIMRADYYPRATQFIEEIISLIDRLIQRGFGYIVDGDVYFPVERFPKYGQLAKKELKELMPGARVAVDEKKRHPLDFALWKAAKEGEPWWYSPWGKGRPGWHIECSAMSMYLLGETFDIHTGAEDLIFPHHENEIAQSVSATGKNFVRFWIHNTWLSLSGEKMSKSTGHYLTAEEILQKYSPQAIRLFFLKSHYRMPQEYDEDRLKEAELAFDRVRAFLNRVEPIGEEVLRLTDFEAAMDDDLNTPKALGIIFELVREGYEKIDSSEAKKIAHSVRVLLEVLGFDLAPSISGREKALIEELIRLRSNLRREKRYDLADQIRSRLKELGVIVEDKREGSIWRVVR</sequence>
<dbReference type="CDD" id="cd00672">
    <property type="entry name" value="CysRS_core"/>
    <property type="match status" value="1"/>
</dbReference>
<protein>
    <recommendedName>
        <fullName evidence="13">Cysteine--tRNA ligase</fullName>
        <ecNumber evidence="13">6.1.1.16</ecNumber>
    </recommendedName>
    <alternativeName>
        <fullName evidence="13">Cysteinyl-tRNA synthetase</fullName>
        <shortName evidence="13">CysRS</shortName>
    </alternativeName>
</protein>
<dbReference type="GO" id="GO:0008270">
    <property type="term" value="F:zinc ion binding"/>
    <property type="evidence" value="ECO:0007669"/>
    <property type="project" value="UniProtKB-UniRule"/>
</dbReference>